<evidence type="ECO:0000256" key="5">
    <source>
        <dbReference type="ARBA" id="ARBA00022692"/>
    </source>
</evidence>
<keyword evidence="2" id="KW-1003">Cell membrane</keyword>
<name>A0AAW4LF19_9BACT</name>
<keyword evidence="7 8" id="KW-0472">Membrane</keyword>
<dbReference type="InterPro" id="IPR038731">
    <property type="entry name" value="RgtA/B/C-like"/>
</dbReference>
<feature type="domain" description="Glycosyltransferase RgtA/B/C/D-like" evidence="9">
    <location>
        <begin position="69"/>
        <end position="228"/>
    </location>
</feature>
<evidence type="ECO:0000256" key="1">
    <source>
        <dbReference type="ARBA" id="ARBA00004651"/>
    </source>
</evidence>
<proteinExistence type="predicted"/>
<feature type="transmembrane region" description="Helical" evidence="8">
    <location>
        <begin position="265"/>
        <end position="285"/>
    </location>
</feature>
<gene>
    <name evidence="10" type="ORF">KI809_19585</name>
</gene>
<dbReference type="GO" id="GO:0005886">
    <property type="term" value="C:plasma membrane"/>
    <property type="evidence" value="ECO:0007669"/>
    <property type="project" value="UniProtKB-SubCell"/>
</dbReference>
<evidence type="ECO:0000256" key="8">
    <source>
        <dbReference type="SAM" id="Phobius"/>
    </source>
</evidence>
<keyword evidence="4 10" id="KW-0808">Transferase</keyword>
<dbReference type="PANTHER" id="PTHR33908:SF11">
    <property type="entry name" value="MEMBRANE PROTEIN"/>
    <property type="match status" value="1"/>
</dbReference>
<dbReference type="GO" id="GO:0016763">
    <property type="term" value="F:pentosyltransferase activity"/>
    <property type="evidence" value="ECO:0007669"/>
    <property type="project" value="TreeGrafter"/>
</dbReference>
<feature type="transmembrane region" description="Helical" evidence="8">
    <location>
        <begin position="167"/>
        <end position="193"/>
    </location>
</feature>
<feature type="transmembrane region" description="Helical" evidence="8">
    <location>
        <begin position="14"/>
        <end position="34"/>
    </location>
</feature>
<reference evidence="10 11" key="1">
    <citation type="submission" date="2021-05" db="EMBL/GenBank/DDBJ databases">
        <title>The draft genome of Geobacter pelophilus DSM 12255.</title>
        <authorList>
            <person name="Xu Z."/>
            <person name="Masuda Y."/>
            <person name="Itoh H."/>
            <person name="Senoo K."/>
        </authorList>
    </citation>
    <scope>NUCLEOTIDE SEQUENCE [LARGE SCALE GENOMIC DNA]</scope>
    <source>
        <strain evidence="10 11">DSM 12255</strain>
    </source>
</reference>
<keyword evidence="6 8" id="KW-1133">Transmembrane helix</keyword>
<feature type="transmembrane region" description="Helical" evidence="8">
    <location>
        <begin position="297"/>
        <end position="315"/>
    </location>
</feature>
<protein>
    <submittedName>
        <fullName evidence="10">Glycosyltransferase family 39 protein</fullName>
        <ecNumber evidence="10">2.4.-.-</ecNumber>
    </submittedName>
</protein>
<comment type="subcellular location">
    <subcellularLocation>
        <location evidence="1">Cell membrane</location>
        <topology evidence="1">Multi-pass membrane protein</topology>
    </subcellularLocation>
</comment>
<evidence type="ECO:0000256" key="6">
    <source>
        <dbReference type="ARBA" id="ARBA00022989"/>
    </source>
</evidence>
<evidence type="ECO:0000313" key="11">
    <source>
        <dbReference type="Proteomes" id="UP000811899"/>
    </source>
</evidence>
<keyword evidence="5 8" id="KW-0812">Transmembrane</keyword>
<evidence type="ECO:0000256" key="2">
    <source>
        <dbReference type="ARBA" id="ARBA00022475"/>
    </source>
</evidence>
<keyword evidence="3 10" id="KW-0328">Glycosyltransferase</keyword>
<dbReference type="AlphaFoldDB" id="A0AAW4LF19"/>
<dbReference type="EMBL" id="JAHCVJ010000013">
    <property type="protein sequence ID" value="MBT0666517.1"/>
    <property type="molecule type" value="Genomic_DNA"/>
</dbReference>
<evidence type="ECO:0000256" key="3">
    <source>
        <dbReference type="ARBA" id="ARBA00022676"/>
    </source>
</evidence>
<dbReference type="EC" id="2.4.-.-" evidence="10"/>
<feature type="transmembrane region" description="Helical" evidence="8">
    <location>
        <begin position="213"/>
        <end position="231"/>
    </location>
</feature>
<keyword evidence="11" id="KW-1185">Reference proteome</keyword>
<evidence type="ECO:0000313" key="10">
    <source>
        <dbReference type="EMBL" id="MBT0666517.1"/>
    </source>
</evidence>
<sequence>MNKTGLPMNNPAKMATWAIALLIIVASVIVRVRLLGVPIERDEGEYAYMAQLLLKGIPPYTSAYTMKLPGVALIYTGVMAIFGQSAAAIHIGLALTNIANVTLVYLLGRRFLTVESAFTAAAFYALLSLSQTVLGIFAHATHFVVLFSLLGISLLSQPLKKYHAAIVFLGGICLGMAVLMKQHAAIMIIFALAFQLWPQNSGNKKLFTRDCSVFLAGAVIPYAVVAFWLYHAGVFTNFWFWTVKYAGAYAASLSLAAGLNEFARQFGAIAWSNLPIWLLAVVGIVKLCRKGLASEKQFLIGYAAASLLMVSQGLYFRPHYFILLLPPIAILGGYAAQALSRLLPTGPGKLLLPLAMVMAIGCFYYFESDYLFRLTPQEVSRKIYGTNPFPEAPVIADFLKRQTTGEDRIAILGSEPEILFYADRISATGHIYMYGLMENNRYSGLMQSQLISDIEATKPAYIVVVNNSASWLLREGSLNKVLDWGDSYIPLRYDEVGIVEIFSDKPARYLWGETPAGFVPTAESFVAIFRKRL</sequence>
<dbReference type="GO" id="GO:0009103">
    <property type="term" value="P:lipopolysaccharide biosynthetic process"/>
    <property type="evidence" value="ECO:0007669"/>
    <property type="project" value="UniProtKB-ARBA"/>
</dbReference>
<accession>A0AAW4LF19</accession>
<comment type="caution">
    <text evidence="10">The sequence shown here is derived from an EMBL/GenBank/DDBJ whole genome shotgun (WGS) entry which is preliminary data.</text>
</comment>
<evidence type="ECO:0000256" key="4">
    <source>
        <dbReference type="ARBA" id="ARBA00022679"/>
    </source>
</evidence>
<evidence type="ECO:0000256" key="7">
    <source>
        <dbReference type="ARBA" id="ARBA00023136"/>
    </source>
</evidence>
<dbReference type="PANTHER" id="PTHR33908">
    <property type="entry name" value="MANNOSYLTRANSFERASE YKCB-RELATED"/>
    <property type="match status" value="1"/>
</dbReference>
<dbReference type="Proteomes" id="UP000811899">
    <property type="component" value="Unassembled WGS sequence"/>
</dbReference>
<organism evidence="10 11">
    <name type="scientific">Geoanaerobacter pelophilus</name>
    <dbReference type="NCBI Taxonomy" id="60036"/>
    <lineage>
        <taxon>Bacteria</taxon>
        <taxon>Pseudomonadati</taxon>
        <taxon>Thermodesulfobacteriota</taxon>
        <taxon>Desulfuromonadia</taxon>
        <taxon>Geobacterales</taxon>
        <taxon>Geobacteraceae</taxon>
        <taxon>Geoanaerobacter</taxon>
    </lineage>
</organism>
<feature type="transmembrane region" description="Helical" evidence="8">
    <location>
        <begin position="350"/>
        <end position="366"/>
    </location>
</feature>
<feature type="transmembrane region" description="Helical" evidence="8">
    <location>
        <begin position="321"/>
        <end position="343"/>
    </location>
</feature>
<dbReference type="InterPro" id="IPR050297">
    <property type="entry name" value="LipidA_mod_glycosyltrf_83"/>
</dbReference>
<evidence type="ECO:0000259" key="9">
    <source>
        <dbReference type="Pfam" id="PF13231"/>
    </source>
</evidence>
<dbReference type="Pfam" id="PF13231">
    <property type="entry name" value="PMT_2"/>
    <property type="match status" value="1"/>
</dbReference>